<gene>
    <name evidence="2" type="ORF">M413DRAFT_28477</name>
</gene>
<dbReference type="InterPro" id="IPR013149">
    <property type="entry name" value="ADH-like_C"/>
</dbReference>
<dbReference type="PANTHER" id="PTHR45348">
    <property type="entry name" value="HYPOTHETICAL OXIDOREDUCTASE (EUROFUNG)"/>
    <property type="match status" value="1"/>
</dbReference>
<dbReference type="HOGENOM" id="CLU_026673_16_5_1"/>
<organism evidence="2 3">
    <name type="scientific">Hebeloma cylindrosporum</name>
    <dbReference type="NCBI Taxonomy" id="76867"/>
    <lineage>
        <taxon>Eukaryota</taxon>
        <taxon>Fungi</taxon>
        <taxon>Dikarya</taxon>
        <taxon>Basidiomycota</taxon>
        <taxon>Agaricomycotina</taxon>
        <taxon>Agaricomycetes</taxon>
        <taxon>Agaricomycetidae</taxon>
        <taxon>Agaricales</taxon>
        <taxon>Agaricineae</taxon>
        <taxon>Hymenogastraceae</taxon>
        <taxon>Hebeloma</taxon>
    </lineage>
</organism>
<dbReference type="InterPro" id="IPR047122">
    <property type="entry name" value="Trans-enoyl_RdTase-like"/>
</dbReference>
<dbReference type="Proteomes" id="UP000053424">
    <property type="component" value="Unassembled WGS sequence"/>
</dbReference>
<dbReference type="SMART" id="SM00829">
    <property type="entry name" value="PKS_ER"/>
    <property type="match status" value="1"/>
</dbReference>
<sequence length="328" mass="34531">MSPAKQKALLLDTKTKEFAVGDVEVYKPGPGEVLIKIQAAALNPVDWKIQRSSVGGQFPEYRILGEDISGDVVEVGKGVTNFKEGDRVFAETEFGKSHGGFQQYALSLASVVAKIPPGISYDEAATIPLALSTSYVGLHHQGTETPLVVLGGGSSVGQLCIQLAKLSGLSPIITTASLKHTEHLKALGATNVLDRNLSIANISQRVKEITKSPILRVVDAISLPSTQELASALLASGGYLAVVLSPAVEAEGKTVIRVSGVLRAPGNIEILEDLYQNKASVLLESGAIRPLRYEVLPNGLAGISDGLARMEGDQISGVKLVAHPQETV</sequence>
<dbReference type="Gene3D" id="3.40.50.720">
    <property type="entry name" value="NAD(P)-binding Rossmann-like Domain"/>
    <property type="match status" value="1"/>
</dbReference>
<dbReference type="Pfam" id="PF08240">
    <property type="entry name" value="ADH_N"/>
    <property type="match status" value="1"/>
</dbReference>
<name>A0A0C3CAT5_HEBCY</name>
<dbReference type="SUPFAM" id="SSF51735">
    <property type="entry name" value="NAD(P)-binding Rossmann-fold domains"/>
    <property type="match status" value="1"/>
</dbReference>
<dbReference type="InterPro" id="IPR013154">
    <property type="entry name" value="ADH-like_N"/>
</dbReference>
<evidence type="ECO:0000313" key="3">
    <source>
        <dbReference type="Proteomes" id="UP000053424"/>
    </source>
</evidence>
<dbReference type="CDD" id="cd08249">
    <property type="entry name" value="enoyl_reductase_like"/>
    <property type="match status" value="1"/>
</dbReference>
<evidence type="ECO:0000313" key="2">
    <source>
        <dbReference type="EMBL" id="KIM40696.1"/>
    </source>
</evidence>
<dbReference type="InterPro" id="IPR036291">
    <property type="entry name" value="NAD(P)-bd_dom_sf"/>
</dbReference>
<dbReference type="STRING" id="686832.A0A0C3CAT5"/>
<dbReference type="GO" id="GO:0016651">
    <property type="term" value="F:oxidoreductase activity, acting on NAD(P)H"/>
    <property type="evidence" value="ECO:0007669"/>
    <property type="project" value="InterPro"/>
</dbReference>
<reference evidence="3" key="2">
    <citation type="submission" date="2015-01" db="EMBL/GenBank/DDBJ databases">
        <title>Evolutionary Origins and Diversification of the Mycorrhizal Mutualists.</title>
        <authorList>
            <consortium name="DOE Joint Genome Institute"/>
            <consortium name="Mycorrhizal Genomics Consortium"/>
            <person name="Kohler A."/>
            <person name="Kuo A."/>
            <person name="Nagy L.G."/>
            <person name="Floudas D."/>
            <person name="Copeland A."/>
            <person name="Barry K.W."/>
            <person name="Cichocki N."/>
            <person name="Veneault-Fourrey C."/>
            <person name="LaButti K."/>
            <person name="Lindquist E.A."/>
            <person name="Lipzen A."/>
            <person name="Lundell T."/>
            <person name="Morin E."/>
            <person name="Murat C."/>
            <person name="Riley R."/>
            <person name="Ohm R."/>
            <person name="Sun H."/>
            <person name="Tunlid A."/>
            <person name="Henrissat B."/>
            <person name="Grigoriev I.V."/>
            <person name="Hibbett D.S."/>
            <person name="Martin F."/>
        </authorList>
    </citation>
    <scope>NUCLEOTIDE SEQUENCE [LARGE SCALE GENOMIC DNA]</scope>
    <source>
        <strain evidence="3">h7</strain>
    </source>
</reference>
<dbReference type="InterPro" id="IPR020843">
    <property type="entry name" value="ER"/>
</dbReference>
<dbReference type="Pfam" id="PF00107">
    <property type="entry name" value="ADH_zinc_N"/>
    <property type="match status" value="1"/>
</dbReference>
<dbReference type="Gene3D" id="3.90.180.10">
    <property type="entry name" value="Medium-chain alcohol dehydrogenases, catalytic domain"/>
    <property type="match status" value="1"/>
</dbReference>
<dbReference type="OrthoDB" id="3233595at2759"/>
<keyword evidence="3" id="KW-1185">Reference proteome</keyword>
<dbReference type="SUPFAM" id="SSF50129">
    <property type="entry name" value="GroES-like"/>
    <property type="match status" value="1"/>
</dbReference>
<evidence type="ECO:0000259" key="1">
    <source>
        <dbReference type="SMART" id="SM00829"/>
    </source>
</evidence>
<reference evidence="2 3" key="1">
    <citation type="submission" date="2014-04" db="EMBL/GenBank/DDBJ databases">
        <authorList>
            <consortium name="DOE Joint Genome Institute"/>
            <person name="Kuo A."/>
            <person name="Gay G."/>
            <person name="Dore J."/>
            <person name="Kohler A."/>
            <person name="Nagy L.G."/>
            <person name="Floudas D."/>
            <person name="Copeland A."/>
            <person name="Barry K.W."/>
            <person name="Cichocki N."/>
            <person name="Veneault-Fourrey C."/>
            <person name="LaButti K."/>
            <person name="Lindquist E.A."/>
            <person name="Lipzen A."/>
            <person name="Lundell T."/>
            <person name="Morin E."/>
            <person name="Murat C."/>
            <person name="Sun H."/>
            <person name="Tunlid A."/>
            <person name="Henrissat B."/>
            <person name="Grigoriev I.V."/>
            <person name="Hibbett D.S."/>
            <person name="Martin F."/>
            <person name="Nordberg H.P."/>
            <person name="Cantor M.N."/>
            <person name="Hua S.X."/>
        </authorList>
    </citation>
    <scope>NUCLEOTIDE SEQUENCE [LARGE SCALE GENOMIC DNA]</scope>
    <source>
        <strain evidence="3">h7</strain>
    </source>
</reference>
<accession>A0A0C3CAT5</accession>
<dbReference type="PANTHER" id="PTHR45348:SF2">
    <property type="entry name" value="ZINC-TYPE ALCOHOL DEHYDROGENASE-LIKE PROTEIN C2E1P3.01"/>
    <property type="match status" value="1"/>
</dbReference>
<dbReference type="AlphaFoldDB" id="A0A0C3CAT5"/>
<dbReference type="InterPro" id="IPR011032">
    <property type="entry name" value="GroES-like_sf"/>
</dbReference>
<proteinExistence type="predicted"/>
<protein>
    <recommendedName>
        <fullName evidence="1">Enoyl reductase (ER) domain-containing protein</fullName>
    </recommendedName>
</protein>
<feature type="domain" description="Enoyl reductase (ER)" evidence="1">
    <location>
        <begin position="21"/>
        <end position="322"/>
    </location>
</feature>
<dbReference type="EMBL" id="KN831782">
    <property type="protein sequence ID" value="KIM40696.1"/>
    <property type="molecule type" value="Genomic_DNA"/>
</dbReference>